<evidence type="ECO:0000256" key="2">
    <source>
        <dbReference type="SAM" id="Phobius"/>
    </source>
</evidence>
<dbReference type="RefSeq" id="WP_013157034.1">
    <property type="nucleotide sequence ID" value="NC_014212.1"/>
</dbReference>
<proteinExistence type="predicted"/>
<name>D7B9Z4_ALLS1</name>
<protein>
    <submittedName>
        <fullName evidence="3">Uncharacterized protein</fullName>
    </submittedName>
</protein>
<keyword evidence="2" id="KW-0472">Membrane</keyword>
<evidence type="ECO:0000313" key="3">
    <source>
        <dbReference type="EMBL" id="ADH62428.1"/>
    </source>
</evidence>
<feature type="region of interest" description="Disordered" evidence="1">
    <location>
        <begin position="544"/>
        <end position="564"/>
    </location>
</feature>
<feature type="transmembrane region" description="Helical" evidence="2">
    <location>
        <begin position="480"/>
        <end position="498"/>
    </location>
</feature>
<reference evidence="3 4" key="1">
    <citation type="journal article" date="2010" name="Stand. Genomic Sci.">
        <title>Complete genome sequence of Meiothermus silvanus type strain (VI-R2).</title>
        <authorList>
            <person name="Sikorski J."/>
            <person name="Tindall B.J."/>
            <person name="Lowry S."/>
            <person name="Lucas S."/>
            <person name="Nolan M."/>
            <person name="Copeland A."/>
            <person name="Glavina Del Rio T."/>
            <person name="Tice H."/>
            <person name="Cheng J.F."/>
            <person name="Han C."/>
            <person name="Pitluck S."/>
            <person name="Liolios K."/>
            <person name="Ivanova N."/>
            <person name="Mavromatis K."/>
            <person name="Mikhailova N."/>
            <person name="Pati A."/>
            <person name="Goodwin L."/>
            <person name="Chen A."/>
            <person name="Palaniappan K."/>
            <person name="Land M."/>
            <person name="Hauser L."/>
            <person name="Chang Y.J."/>
            <person name="Jeffries C.D."/>
            <person name="Rohde M."/>
            <person name="Goker M."/>
            <person name="Woyke T."/>
            <person name="Bristow J."/>
            <person name="Eisen J.A."/>
            <person name="Markowitz V."/>
            <person name="Hugenholtz P."/>
            <person name="Kyrpides N.C."/>
            <person name="Klenk H.P."/>
            <person name="Lapidus A."/>
        </authorList>
    </citation>
    <scope>NUCLEOTIDE SEQUENCE [LARGE SCALE GENOMIC DNA]</scope>
    <source>
        <strain evidence="4">ATCC 700542 / DSM 9946 / VI-R2</strain>
    </source>
</reference>
<sequence length="564" mass="62585">MASVRDIAIEYGQQVEALLEQLGARGPARGAGELLDQVKHLINPEGLRKVRWFLRLRNKVVHGKPVEMPMPSWEQVDRAGRQAVGVLEGILARQRQAPRMDRLPGSAKQPVTGGPLRDERVPAGQMADRSRPADLPRPVYRIQERDGAYAIWVGPAGVWVVAEEREVLEQARMDVEVRLVTRFPRLPVKVARRADRLEPRVRWGRARLTPKEIAEAVRLLAHKEPVAASLSGEQLADPQGVRSAKQPSGQTAHAAVDRVEQRAQPSGSTQESDRMRRVALEDVPATFYVGPVGVLVVSEFTLTAETEAKRVLEDSKGAIPAIPVVRAPGLKAPQGRMEGMLALRDEEAIRDYLRGKRLLDDDEVDMVAGWLANRQAPVPVIRDKRGSYSLKGEEVTEGWVKAPSAFVVELVPPGPPPKRHLLTVALRALSWRALFLPEMVIFAAMGLSRPGSVDAALLVFVGALVLRFIALFGSFSVWKFWMLLVMGALELLVAWPAVHAQARKLDVEKLLSAWYLMLILVPGLISFFRAIWLLLPQSVPLRGKQKPLPRRAAKEASSDRKRVR</sequence>
<gene>
    <name evidence="3" type="ordered locus">Mesil_0495</name>
</gene>
<accession>D7B9Z4</accession>
<feature type="transmembrane region" description="Helical" evidence="2">
    <location>
        <begin position="455"/>
        <end position="474"/>
    </location>
</feature>
<feature type="transmembrane region" description="Helical" evidence="2">
    <location>
        <begin position="510"/>
        <end position="535"/>
    </location>
</feature>
<dbReference type="Proteomes" id="UP000001916">
    <property type="component" value="Chromosome"/>
</dbReference>
<evidence type="ECO:0000256" key="1">
    <source>
        <dbReference type="SAM" id="MobiDB-lite"/>
    </source>
</evidence>
<keyword evidence="4" id="KW-1185">Reference proteome</keyword>
<evidence type="ECO:0000313" key="4">
    <source>
        <dbReference type="Proteomes" id="UP000001916"/>
    </source>
</evidence>
<feature type="region of interest" description="Disordered" evidence="1">
    <location>
        <begin position="101"/>
        <end position="132"/>
    </location>
</feature>
<organism evidence="3 4">
    <name type="scientific">Allomeiothermus silvanus (strain ATCC 700542 / DSM 9946 / NBRC 106475 / NCIMB 13440 / VI-R2)</name>
    <name type="common">Thermus silvanus</name>
    <dbReference type="NCBI Taxonomy" id="526227"/>
    <lineage>
        <taxon>Bacteria</taxon>
        <taxon>Thermotogati</taxon>
        <taxon>Deinococcota</taxon>
        <taxon>Deinococci</taxon>
        <taxon>Thermales</taxon>
        <taxon>Thermaceae</taxon>
        <taxon>Allomeiothermus</taxon>
    </lineage>
</organism>
<feature type="compositionally biased region" description="Basic and acidic residues" evidence="1">
    <location>
        <begin position="552"/>
        <end position="564"/>
    </location>
</feature>
<keyword evidence="2" id="KW-0812">Transmembrane</keyword>
<feature type="region of interest" description="Disordered" evidence="1">
    <location>
        <begin position="231"/>
        <end position="275"/>
    </location>
</feature>
<dbReference type="STRING" id="526227.Mesil_0495"/>
<keyword evidence="2" id="KW-1133">Transmembrane helix</keyword>
<dbReference type="OrthoDB" id="25005at2"/>
<dbReference type="AlphaFoldDB" id="D7B9Z4"/>
<dbReference type="KEGG" id="msv:Mesil_0495"/>
<dbReference type="HOGENOM" id="CLU_482978_0_0_0"/>
<dbReference type="EMBL" id="CP002042">
    <property type="protein sequence ID" value="ADH62428.1"/>
    <property type="molecule type" value="Genomic_DNA"/>
</dbReference>